<name>A0A1M6FRR3_9CLOT</name>
<evidence type="ECO:0000256" key="1">
    <source>
        <dbReference type="SAM" id="MobiDB-lite"/>
    </source>
</evidence>
<dbReference type="RefSeq" id="WP_178140702.1">
    <property type="nucleotide sequence ID" value="NZ_FQZO01000002.1"/>
</dbReference>
<dbReference type="EMBL" id="FQZO01000002">
    <property type="protein sequence ID" value="SHJ00385.1"/>
    <property type="molecule type" value="Genomic_DNA"/>
</dbReference>
<gene>
    <name evidence="2" type="ORF">SAMN05444401_2049</name>
</gene>
<protein>
    <submittedName>
        <fullName evidence="2">Uncharacterized protein</fullName>
    </submittedName>
</protein>
<dbReference type="Proteomes" id="UP000184080">
    <property type="component" value="Unassembled WGS sequence"/>
</dbReference>
<keyword evidence="3" id="KW-1185">Reference proteome</keyword>
<proteinExistence type="predicted"/>
<evidence type="ECO:0000313" key="3">
    <source>
        <dbReference type="Proteomes" id="UP000184080"/>
    </source>
</evidence>
<organism evidence="2 3">
    <name type="scientific">Clostridium amylolyticum</name>
    <dbReference type="NCBI Taxonomy" id="1121298"/>
    <lineage>
        <taxon>Bacteria</taxon>
        <taxon>Bacillati</taxon>
        <taxon>Bacillota</taxon>
        <taxon>Clostridia</taxon>
        <taxon>Eubacteriales</taxon>
        <taxon>Clostridiaceae</taxon>
        <taxon>Clostridium</taxon>
    </lineage>
</organism>
<reference evidence="2 3" key="1">
    <citation type="submission" date="2016-11" db="EMBL/GenBank/DDBJ databases">
        <authorList>
            <person name="Jaros S."/>
            <person name="Januszkiewicz K."/>
            <person name="Wedrychowicz H."/>
        </authorList>
    </citation>
    <scope>NUCLEOTIDE SEQUENCE [LARGE SCALE GENOMIC DNA]</scope>
    <source>
        <strain evidence="2 3">DSM 21864</strain>
    </source>
</reference>
<feature type="compositionally biased region" description="Polar residues" evidence="1">
    <location>
        <begin position="23"/>
        <end position="35"/>
    </location>
</feature>
<accession>A0A1M6FRR3</accession>
<sequence>MGKNKNKQEMQSMIDESNDSKNAKNGYTTRGNSARQPGINDTKGKK</sequence>
<evidence type="ECO:0000313" key="2">
    <source>
        <dbReference type="EMBL" id="SHJ00385.1"/>
    </source>
</evidence>
<dbReference type="AlphaFoldDB" id="A0A1M6FRR3"/>
<feature type="region of interest" description="Disordered" evidence="1">
    <location>
        <begin position="1"/>
        <end position="46"/>
    </location>
</feature>